<dbReference type="SUPFAM" id="SSF48452">
    <property type="entry name" value="TPR-like"/>
    <property type="match status" value="2"/>
</dbReference>
<feature type="region of interest" description="Disordered" evidence="9">
    <location>
        <begin position="1"/>
        <end position="25"/>
    </location>
</feature>
<evidence type="ECO:0000256" key="1">
    <source>
        <dbReference type="ARBA" id="ARBA00004922"/>
    </source>
</evidence>
<evidence type="ECO:0000313" key="11">
    <source>
        <dbReference type="EMBL" id="SHO63293.1"/>
    </source>
</evidence>
<keyword evidence="7 8" id="KW-0802">TPR repeat</keyword>
<dbReference type="STRING" id="1123029.SAMN02745172_01334"/>
<evidence type="ECO:0000256" key="3">
    <source>
        <dbReference type="ARBA" id="ARBA00011970"/>
    </source>
</evidence>
<comment type="pathway">
    <text evidence="1">Protein modification; protein glycosylation.</text>
</comment>
<organism evidence="11 12">
    <name type="scientific">Pseudoxanthobacter soli DSM 19599</name>
    <dbReference type="NCBI Taxonomy" id="1123029"/>
    <lineage>
        <taxon>Bacteria</taxon>
        <taxon>Pseudomonadati</taxon>
        <taxon>Pseudomonadota</taxon>
        <taxon>Alphaproteobacteria</taxon>
        <taxon>Hyphomicrobiales</taxon>
        <taxon>Segnochrobactraceae</taxon>
        <taxon>Pseudoxanthobacter</taxon>
    </lineage>
</organism>
<dbReference type="PROSITE" id="PS50293">
    <property type="entry name" value="TPR_REGION"/>
    <property type="match status" value="1"/>
</dbReference>
<evidence type="ECO:0000256" key="4">
    <source>
        <dbReference type="ARBA" id="ARBA00022676"/>
    </source>
</evidence>
<gene>
    <name evidence="11" type="ORF">SAMN02745172_01334</name>
</gene>
<dbReference type="GO" id="GO:0097363">
    <property type="term" value="F:protein O-acetylglucosaminyltransferase activity"/>
    <property type="evidence" value="ECO:0007669"/>
    <property type="project" value="UniProtKB-EC"/>
</dbReference>
<dbReference type="Gene3D" id="3.40.50.2000">
    <property type="entry name" value="Glycogen Phosphorylase B"/>
    <property type="match status" value="1"/>
</dbReference>
<evidence type="ECO:0000256" key="6">
    <source>
        <dbReference type="ARBA" id="ARBA00022737"/>
    </source>
</evidence>
<evidence type="ECO:0000313" key="12">
    <source>
        <dbReference type="Proteomes" id="UP000186406"/>
    </source>
</evidence>
<evidence type="ECO:0000259" key="10">
    <source>
        <dbReference type="Pfam" id="PF13844"/>
    </source>
</evidence>
<keyword evidence="5 11" id="KW-0808">Transferase</keyword>
<dbReference type="RefSeq" id="WP_073626775.1">
    <property type="nucleotide sequence ID" value="NZ_FRXO01000002.1"/>
</dbReference>
<dbReference type="Gene3D" id="1.25.40.10">
    <property type="entry name" value="Tetratricopeptide repeat domain"/>
    <property type="match status" value="3"/>
</dbReference>
<dbReference type="Pfam" id="PF13432">
    <property type="entry name" value="TPR_16"/>
    <property type="match status" value="3"/>
</dbReference>
<comment type="similarity">
    <text evidence="2">Belongs to the glycosyltransferase 41 family. O-GlcNAc transferase subfamily.</text>
</comment>
<dbReference type="InterPro" id="IPR011990">
    <property type="entry name" value="TPR-like_helical_dom_sf"/>
</dbReference>
<keyword evidence="6" id="KW-0677">Repeat</keyword>
<dbReference type="OrthoDB" id="146908at2"/>
<dbReference type="InterPro" id="IPR019734">
    <property type="entry name" value="TPR_rpt"/>
</dbReference>
<evidence type="ECO:0000256" key="8">
    <source>
        <dbReference type="PROSITE-ProRule" id="PRU00339"/>
    </source>
</evidence>
<protein>
    <recommendedName>
        <fullName evidence="3">protein O-GlcNAc transferase</fullName>
        <ecNumber evidence="3">2.4.1.255</ecNumber>
    </recommendedName>
</protein>
<dbReference type="Gene3D" id="3.40.50.11380">
    <property type="match status" value="1"/>
</dbReference>
<dbReference type="InterPro" id="IPR029489">
    <property type="entry name" value="OGT/SEC/SPY_C"/>
</dbReference>
<evidence type="ECO:0000256" key="5">
    <source>
        <dbReference type="ARBA" id="ARBA00022679"/>
    </source>
</evidence>
<dbReference type="SMART" id="SM00028">
    <property type="entry name" value="TPR"/>
    <property type="match status" value="7"/>
</dbReference>
<evidence type="ECO:0000256" key="7">
    <source>
        <dbReference type="ARBA" id="ARBA00022803"/>
    </source>
</evidence>
<name>A0A1M7ZEI7_9HYPH</name>
<sequence length="906" mass="99516">MSREKKLKRFKPARPGAGGVAPRPAMSASGVDMSAEAFLKAALTFHDNGEDGKAEELCQMGLSLHPGDVGCMTALAMLRQKNGDFAAATELLAKAGDAGPASGDVFLLRNRTLVGLGRHDEALEAYRKGLATAPENGDLWRGLGAALRSLGRNEEAADAYRRALDLRPDDLTILAALGDALKQIPDAADEAVAVFRRAVALRPDVDAGHLVLAQTLADCGRIEESIETLRAATLRPSTDPSVWNLLTQWCRTVWDWSELESDQAELLRLLRTSDQPVDPFVLFTQPSTPADQLENARKMAERTKRGVWPPLGPAGKRGAAGDGRIRIGYLSSDLHTHATAILMAELFERHDRGRLEITAYSWSVDDGSLLRRRLENAFDRFVEIGNMSDREAAQRIRDDGIDILVDLKGYTKGGRLGILALRPAPVQVNYLGFPGTLGADFIDYIITDAIVTPMEHQPFFSEKIVHLPDTYQPNDTNRRIAADLPNRAVCGLPEEGFVFCCFNNIYKLTPEMFDIWARILIAVPGSVLWVLSDQERSEDNLRREAMIRGVDPARIVFANRAAPPLHLARHRLADLFLDTLPVNAHTTASDALWAGLPVLTCPGDTFASRVAASLVTAAGLPELVVATLDDYEAMAIRLATEPETLSSLRQRLIGNRLTVPLFDIDRYAYHLEQAYERMWEIHCAGRPPEAFAVEALPVGTSPPERQVPTVRSIEDGSIRTRRAADDQSALLFAEGMRHHQVGRLMEAEDIYRRILAFEPGHFDSLHHLGIVFHQTGRNDEAAEMLQQALIAKNDHGPAYSNLSLVLRKLGRLDEAVSAGERATGLAPGDAKAHLNLGFALKDAGRLDEATDAVRTAARLNPGLLEARYELIDLLRKQDNVLEALQVLKETMLVQQAAAARQDESVH</sequence>
<evidence type="ECO:0000256" key="9">
    <source>
        <dbReference type="SAM" id="MobiDB-lite"/>
    </source>
</evidence>
<dbReference type="AlphaFoldDB" id="A0A1M7ZEI7"/>
<feature type="domain" description="O-GlcNAc transferase C-terminal" evidence="10">
    <location>
        <begin position="320"/>
        <end position="477"/>
    </location>
</feature>
<dbReference type="PANTHER" id="PTHR44998:SF1">
    <property type="entry name" value="UDP-N-ACETYLGLUCOSAMINE--PEPTIDE N-ACETYLGLUCOSAMINYLTRANSFERASE 110 KDA SUBUNIT"/>
    <property type="match status" value="1"/>
</dbReference>
<feature type="repeat" description="TPR" evidence="8">
    <location>
        <begin position="796"/>
        <end position="829"/>
    </location>
</feature>
<dbReference type="PROSITE" id="PS50005">
    <property type="entry name" value="TPR"/>
    <property type="match status" value="4"/>
</dbReference>
<feature type="repeat" description="TPR" evidence="8">
    <location>
        <begin position="103"/>
        <end position="136"/>
    </location>
</feature>
<reference evidence="11 12" key="1">
    <citation type="submission" date="2016-12" db="EMBL/GenBank/DDBJ databases">
        <authorList>
            <person name="Song W.-J."/>
            <person name="Kurnit D.M."/>
        </authorList>
    </citation>
    <scope>NUCLEOTIDE SEQUENCE [LARGE SCALE GENOMIC DNA]</scope>
    <source>
        <strain evidence="11 12">DSM 19599</strain>
    </source>
</reference>
<dbReference type="EMBL" id="FRXO01000002">
    <property type="protein sequence ID" value="SHO63293.1"/>
    <property type="molecule type" value="Genomic_DNA"/>
</dbReference>
<evidence type="ECO:0000256" key="2">
    <source>
        <dbReference type="ARBA" id="ARBA00005386"/>
    </source>
</evidence>
<dbReference type="Pfam" id="PF14559">
    <property type="entry name" value="TPR_19"/>
    <property type="match status" value="1"/>
</dbReference>
<accession>A0A1M7ZEI7</accession>
<keyword evidence="4" id="KW-0328">Glycosyltransferase</keyword>
<dbReference type="PANTHER" id="PTHR44998">
    <property type="match status" value="1"/>
</dbReference>
<proteinExistence type="inferred from homology"/>
<feature type="domain" description="O-GlcNAc transferase C-terminal" evidence="10">
    <location>
        <begin position="485"/>
        <end position="670"/>
    </location>
</feature>
<feature type="repeat" description="TPR" evidence="8">
    <location>
        <begin position="830"/>
        <end position="863"/>
    </location>
</feature>
<feature type="compositionally biased region" description="Basic residues" evidence="9">
    <location>
        <begin position="1"/>
        <end position="12"/>
    </location>
</feature>
<dbReference type="Proteomes" id="UP000186406">
    <property type="component" value="Unassembled WGS sequence"/>
</dbReference>
<dbReference type="Pfam" id="PF13844">
    <property type="entry name" value="Glyco_transf_41"/>
    <property type="match status" value="2"/>
</dbReference>
<dbReference type="EC" id="2.4.1.255" evidence="3"/>
<feature type="repeat" description="TPR" evidence="8">
    <location>
        <begin position="137"/>
        <end position="170"/>
    </location>
</feature>
<keyword evidence="12" id="KW-1185">Reference proteome</keyword>